<dbReference type="Proteomes" id="UP000002429">
    <property type="component" value="Chromosome"/>
</dbReference>
<accession>Q1LNW5</accession>
<evidence type="ECO:0000313" key="2">
    <source>
        <dbReference type="Proteomes" id="UP000002429"/>
    </source>
</evidence>
<sequence>MKTESRMSEAVAQWAGHLEAIEAEGISAQAYARREGVSAASLYYWRRRLKSRQPSAAIEAAPRLVSVHLGETPEPVRCTLLVAPGVRLELMQLPSAAWLAQLAAAVARQVR</sequence>
<evidence type="ECO:0000313" key="1">
    <source>
        <dbReference type="EMBL" id="ABF08161.1"/>
    </source>
</evidence>
<reference evidence="2" key="1">
    <citation type="journal article" date="2010" name="PLoS ONE">
        <title>The complete genome sequence of Cupriavidus metallidurans strain CH34, a master survivalist in harsh and anthropogenic environments.</title>
        <authorList>
            <person name="Janssen P.J."/>
            <person name="Van Houdt R."/>
            <person name="Moors H."/>
            <person name="Monsieurs P."/>
            <person name="Morin N."/>
            <person name="Michaux A."/>
            <person name="Benotmane M.A."/>
            <person name="Leys N."/>
            <person name="Vallaeys T."/>
            <person name="Lapidus A."/>
            <person name="Monchy S."/>
            <person name="Medigue C."/>
            <person name="Taghavi S."/>
            <person name="McCorkle S."/>
            <person name="Dunn J."/>
            <person name="van der Lelie D."/>
            <person name="Mergeay M."/>
        </authorList>
    </citation>
    <scope>NUCLEOTIDE SEQUENCE [LARGE SCALE GENOMIC DNA]</scope>
    <source>
        <strain evidence="2">ATCC 43123 / DSM 2839 / NBRC 102507 / CH34</strain>
    </source>
</reference>
<dbReference type="NCBIfam" id="NF047593">
    <property type="entry name" value="IS66_ISAeme5_TnpA"/>
    <property type="match status" value="1"/>
</dbReference>
<gene>
    <name evidence="1" type="ordered locus">Rmet_1276</name>
</gene>
<dbReference type="AlphaFoldDB" id="Q1LNW5"/>
<proteinExistence type="predicted"/>
<evidence type="ECO:0008006" key="3">
    <source>
        <dbReference type="Google" id="ProtNLM"/>
    </source>
</evidence>
<name>Q1LNW5_CUPMC</name>
<dbReference type="KEGG" id="rme:Rmet_1276"/>
<protein>
    <recommendedName>
        <fullName evidence="3">Transposase</fullName>
    </recommendedName>
</protein>
<dbReference type="EMBL" id="CP000352">
    <property type="protein sequence ID" value="ABF08161.1"/>
    <property type="molecule type" value="Genomic_DNA"/>
</dbReference>
<dbReference type="HOGENOM" id="CLU_172554_0_0_4"/>
<keyword evidence="2" id="KW-1185">Reference proteome</keyword>
<dbReference type="eggNOG" id="ENOG5033X2F">
    <property type="taxonomic scope" value="Bacteria"/>
</dbReference>
<dbReference type="STRING" id="266264.Rmet_1276"/>
<organism evidence="1 2">
    <name type="scientific">Cupriavidus metallidurans (strain ATCC 43123 / DSM 2839 / NBRC 102507 / CH34)</name>
    <name type="common">Ralstonia metallidurans</name>
    <dbReference type="NCBI Taxonomy" id="266264"/>
    <lineage>
        <taxon>Bacteria</taxon>
        <taxon>Pseudomonadati</taxon>
        <taxon>Pseudomonadota</taxon>
        <taxon>Betaproteobacteria</taxon>
        <taxon>Burkholderiales</taxon>
        <taxon>Burkholderiaceae</taxon>
        <taxon>Cupriavidus</taxon>
    </lineage>
</organism>